<gene>
    <name evidence="4" type="ORF">JP39_01130</name>
</gene>
<dbReference type="Pfam" id="PF02525">
    <property type="entry name" value="Flavodoxin_2"/>
    <property type="match status" value="1"/>
</dbReference>
<keyword evidence="2" id="KW-0560">Oxidoreductase</keyword>
<dbReference type="Proteomes" id="UP000061546">
    <property type="component" value="Chromosome"/>
</dbReference>
<proteinExistence type="inferred from homology"/>
<protein>
    <submittedName>
        <fullName evidence="4">Flavodoxin</fullName>
    </submittedName>
</protein>
<dbReference type="InterPro" id="IPR051545">
    <property type="entry name" value="NAD(P)H_dehydrogenase_qn"/>
</dbReference>
<dbReference type="STRING" id="1074467.JP39_01130"/>
<accession>A0A0K2LA83</accession>
<dbReference type="KEGG" id="lhi:JP39_01130"/>
<feature type="domain" description="Flavodoxin-like fold" evidence="3">
    <location>
        <begin position="4"/>
        <end position="167"/>
    </location>
</feature>
<evidence type="ECO:0000259" key="3">
    <source>
        <dbReference type="Pfam" id="PF02525"/>
    </source>
</evidence>
<comment type="similarity">
    <text evidence="1">Belongs to the NAD(P)H dehydrogenase (quinone) family.</text>
</comment>
<name>A0A0K2LA83_9LACO</name>
<dbReference type="EMBL" id="CP012559">
    <property type="protein sequence ID" value="ALB28093.1"/>
    <property type="molecule type" value="Genomic_DNA"/>
</dbReference>
<dbReference type="GO" id="GO:0005829">
    <property type="term" value="C:cytosol"/>
    <property type="evidence" value="ECO:0007669"/>
    <property type="project" value="TreeGrafter"/>
</dbReference>
<evidence type="ECO:0000256" key="1">
    <source>
        <dbReference type="ARBA" id="ARBA00006252"/>
    </source>
</evidence>
<dbReference type="PANTHER" id="PTHR10204:SF34">
    <property type="entry name" value="NAD(P)H DEHYDROGENASE [QUINONE] 1 ISOFORM 1"/>
    <property type="match status" value="1"/>
</dbReference>
<sequence>MKTIIYTHPYAGSFNHEILNRLSNSFSKNDEEFEIINPYADNFNPTLTDAELKLYSQGKTDDELVRRYQRRIAASDELIFIFPIWWQGTPAMLKGFLDKTMLKGFAYNEDNGWKGLLTYIKRVTVITTSTVPESYLEKNCGNPIKDVFINRTLADLGIDPKTVNWIHFGEANVTTDEKREKFLDEVPQLYAKNIKG</sequence>
<evidence type="ECO:0000256" key="2">
    <source>
        <dbReference type="ARBA" id="ARBA00023002"/>
    </source>
</evidence>
<reference evidence="4 5" key="1">
    <citation type="submission" date="2015-08" db="EMBL/GenBank/DDBJ databases">
        <title>Genomic sequence of Lactobacillus heilongjiangensis DSM 28069, isolated from Chinese traditional pickle.</title>
        <authorList>
            <person name="Jiang X."/>
            <person name="Zheng B."/>
            <person name="Cheng H."/>
        </authorList>
    </citation>
    <scope>NUCLEOTIDE SEQUENCE [LARGE SCALE GENOMIC DNA]</scope>
    <source>
        <strain evidence="4 5">DSM 28069</strain>
    </source>
</reference>
<dbReference type="InterPro" id="IPR029039">
    <property type="entry name" value="Flavoprotein-like_sf"/>
</dbReference>
<dbReference type="OrthoDB" id="9798454at2"/>
<evidence type="ECO:0000313" key="4">
    <source>
        <dbReference type="EMBL" id="ALB28093.1"/>
    </source>
</evidence>
<organism evidence="4 5">
    <name type="scientific">Companilactobacillus heilongjiangensis</name>
    <dbReference type="NCBI Taxonomy" id="1074467"/>
    <lineage>
        <taxon>Bacteria</taxon>
        <taxon>Bacillati</taxon>
        <taxon>Bacillota</taxon>
        <taxon>Bacilli</taxon>
        <taxon>Lactobacillales</taxon>
        <taxon>Lactobacillaceae</taxon>
        <taxon>Companilactobacillus</taxon>
    </lineage>
</organism>
<dbReference type="PANTHER" id="PTHR10204">
    <property type="entry name" value="NAD P H OXIDOREDUCTASE-RELATED"/>
    <property type="match status" value="1"/>
</dbReference>
<dbReference type="GO" id="GO:0003955">
    <property type="term" value="F:NAD(P)H dehydrogenase (quinone) activity"/>
    <property type="evidence" value="ECO:0007669"/>
    <property type="project" value="TreeGrafter"/>
</dbReference>
<keyword evidence="5" id="KW-1185">Reference proteome</keyword>
<dbReference type="AlphaFoldDB" id="A0A0K2LA83"/>
<dbReference type="SUPFAM" id="SSF52218">
    <property type="entry name" value="Flavoproteins"/>
    <property type="match status" value="1"/>
</dbReference>
<evidence type="ECO:0000313" key="5">
    <source>
        <dbReference type="Proteomes" id="UP000061546"/>
    </source>
</evidence>
<dbReference type="Gene3D" id="3.40.50.360">
    <property type="match status" value="1"/>
</dbReference>
<dbReference type="InterPro" id="IPR003680">
    <property type="entry name" value="Flavodoxin_fold"/>
</dbReference>
<dbReference type="RefSeq" id="WP_041501556.1">
    <property type="nucleotide sequence ID" value="NZ_BJDV01000009.1"/>
</dbReference>